<evidence type="ECO:0008006" key="3">
    <source>
        <dbReference type="Google" id="ProtNLM"/>
    </source>
</evidence>
<evidence type="ECO:0000313" key="1">
    <source>
        <dbReference type="EMBL" id="PRR80850.1"/>
    </source>
</evidence>
<protein>
    <recommendedName>
        <fullName evidence="3">S1 motif domain-containing protein</fullName>
    </recommendedName>
</protein>
<dbReference type="AlphaFoldDB" id="A0A2T0BAD4"/>
<dbReference type="RefSeq" id="WP_170063609.1">
    <property type="nucleotide sequence ID" value="NZ_PVXO01000002.1"/>
</dbReference>
<proteinExistence type="predicted"/>
<organism evidence="1 2">
    <name type="scientific">Clostridium liquoris</name>
    <dbReference type="NCBI Taxonomy" id="1289519"/>
    <lineage>
        <taxon>Bacteria</taxon>
        <taxon>Bacillati</taxon>
        <taxon>Bacillota</taxon>
        <taxon>Clostridia</taxon>
        <taxon>Eubacteriales</taxon>
        <taxon>Clostridiaceae</taxon>
        <taxon>Clostridium</taxon>
    </lineage>
</organism>
<dbReference type="Proteomes" id="UP000239706">
    <property type="component" value="Unassembled WGS sequence"/>
</dbReference>
<name>A0A2T0BAD4_9CLOT</name>
<keyword evidence="2" id="KW-1185">Reference proteome</keyword>
<sequence length="58" mass="6352">MIGKVIDMNNTEAFVSFENGTTTGVSKFSLPQNVKIGDSVNIDPNATRLTNDKLVDFF</sequence>
<accession>A0A2T0BAD4</accession>
<comment type="caution">
    <text evidence="1">The sequence shown here is derived from an EMBL/GenBank/DDBJ whole genome shotgun (WGS) entry which is preliminary data.</text>
</comment>
<dbReference type="EMBL" id="PVXO01000002">
    <property type="protein sequence ID" value="PRR80850.1"/>
    <property type="molecule type" value="Genomic_DNA"/>
</dbReference>
<gene>
    <name evidence="1" type="ORF">CLLI_00350</name>
</gene>
<evidence type="ECO:0000313" key="2">
    <source>
        <dbReference type="Proteomes" id="UP000239706"/>
    </source>
</evidence>
<reference evidence="1 2" key="1">
    <citation type="submission" date="2018-03" db="EMBL/GenBank/DDBJ databases">
        <title>Genome sequence of Clostridium liquoris DSM 100320.</title>
        <authorList>
            <person name="Poehlein A."/>
            <person name="Daniel R."/>
        </authorList>
    </citation>
    <scope>NUCLEOTIDE SEQUENCE [LARGE SCALE GENOMIC DNA]</scope>
    <source>
        <strain evidence="1 2">DSM 100320</strain>
    </source>
</reference>